<dbReference type="Proteomes" id="UP000269721">
    <property type="component" value="Unassembled WGS sequence"/>
</dbReference>
<evidence type="ECO:0000256" key="2">
    <source>
        <dbReference type="SAM" id="SignalP"/>
    </source>
</evidence>
<gene>
    <name evidence="3" type="ORF">BDK51DRAFT_27127</name>
</gene>
<protein>
    <submittedName>
        <fullName evidence="3">Uncharacterized protein</fullName>
    </submittedName>
</protein>
<sequence>MLRGAKGIAGCSCTLWLMLCMWLEYLEETSPLAAHPARGEVDPARQEIRDCVGRARVVHEGEVYSLKSCNPPRFASTEDRLLLKPVETLVVSVGEDQRSAEDVQAAMLEGLDKDGAEKQAHFFGDGPRGYSGALHRLSESTSDSEEAAVREDVGGGVGVVKGKRRGGNRSRQPAMVANGDEGGAETRLFGEKKLAGMENSDQADGRLWRPQEVSKHWSTCSSQDFLFPRSGIPSKRRKQLLAIYVEGVTSIEKTGGVEKESFGEGN</sequence>
<evidence type="ECO:0000313" key="4">
    <source>
        <dbReference type="Proteomes" id="UP000269721"/>
    </source>
</evidence>
<accession>A0A4V1IRW7</accession>
<dbReference type="AlphaFoldDB" id="A0A4V1IRW7"/>
<feature type="region of interest" description="Disordered" evidence="1">
    <location>
        <begin position="140"/>
        <end position="182"/>
    </location>
</feature>
<evidence type="ECO:0000256" key="1">
    <source>
        <dbReference type="SAM" id="MobiDB-lite"/>
    </source>
</evidence>
<proteinExistence type="predicted"/>
<dbReference type="EMBL" id="KZ995040">
    <property type="protein sequence ID" value="RKO91497.1"/>
    <property type="molecule type" value="Genomic_DNA"/>
</dbReference>
<keyword evidence="4" id="KW-1185">Reference proteome</keyword>
<reference evidence="4" key="1">
    <citation type="journal article" date="2018" name="Nat. Microbiol.">
        <title>Leveraging single-cell genomics to expand the fungal tree of life.</title>
        <authorList>
            <person name="Ahrendt S.R."/>
            <person name="Quandt C.A."/>
            <person name="Ciobanu D."/>
            <person name="Clum A."/>
            <person name="Salamov A."/>
            <person name="Andreopoulos B."/>
            <person name="Cheng J.F."/>
            <person name="Woyke T."/>
            <person name="Pelin A."/>
            <person name="Henrissat B."/>
            <person name="Reynolds N.K."/>
            <person name="Benny G.L."/>
            <person name="Smith M.E."/>
            <person name="James T.Y."/>
            <person name="Grigoriev I.V."/>
        </authorList>
    </citation>
    <scope>NUCLEOTIDE SEQUENCE [LARGE SCALE GENOMIC DNA]</scope>
</reference>
<feature type="signal peptide" evidence="2">
    <location>
        <begin position="1"/>
        <end position="28"/>
    </location>
</feature>
<keyword evidence="2" id="KW-0732">Signal</keyword>
<name>A0A4V1IRW7_9FUNG</name>
<organism evidence="3 4">
    <name type="scientific">Blyttiomyces helicus</name>
    <dbReference type="NCBI Taxonomy" id="388810"/>
    <lineage>
        <taxon>Eukaryota</taxon>
        <taxon>Fungi</taxon>
        <taxon>Fungi incertae sedis</taxon>
        <taxon>Chytridiomycota</taxon>
        <taxon>Chytridiomycota incertae sedis</taxon>
        <taxon>Chytridiomycetes</taxon>
        <taxon>Chytridiomycetes incertae sedis</taxon>
        <taxon>Blyttiomyces</taxon>
    </lineage>
</organism>
<feature type="chain" id="PRO_5021019273" evidence="2">
    <location>
        <begin position="29"/>
        <end position="266"/>
    </location>
</feature>
<evidence type="ECO:0000313" key="3">
    <source>
        <dbReference type="EMBL" id="RKO91497.1"/>
    </source>
</evidence>